<feature type="chain" id="PRO_5037903653" evidence="5">
    <location>
        <begin position="23"/>
        <end position="629"/>
    </location>
</feature>
<dbReference type="Gene3D" id="2.40.160.50">
    <property type="entry name" value="membrane protein fhac: a member of the omp85/tpsb transporter family"/>
    <property type="match status" value="1"/>
</dbReference>
<evidence type="ECO:0000313" key="8">
    <source>
        <dbReference type="Proteomes" id="UP000739538"/>
    </source>
</evidence>
<proteinExistence type="predicted"/>
<dbReference type="PANTHER" id="PTHR12815:SF18">
    <property type="entry name" value="SORTING AND ASSEMBLY MACHINERY COMPONENT 50 HOMOLOG"/>
    <property type="match status" value="1"/>
</dbReference>
<dbReference type="InterPro" id="IPR000184">
    <property type="entry name" value="Bac_surfAg_D15"/>
</dbReference>
<keyword evidence="2" id="KW-1134">Transmembrane beta strand</keyword>
<evidence type="ECO:0000256" key="2">
    <source>
        <dbReference type="ARBA" id="ARBA00022452"/>
    </source>
</evidence>
<dbReference type="InterPro" id="IPR034746">
    <property type="entry name" value="POTRA"/>
</dbReference>
<dbReference type="Pfam" id="PF07244">
    <property type="entry name" value="POTRA"/>
    <property type="match status" value="2"/>
</dbReference>
<dbReference type="GO" id="GO:0019867">
    <property type="term" value="C:outer membrane"/>
    <property type="evidence" value="ECO:0007669"/>
    <property type="project" value="InterPro"/>
</dbReference>
<keyword evidence="3" id="KW-0812">Transmembrane</keyword>
<evidence type="ECO:0000256" key="3">
    <source>
        <dbReference type="ARBA" id="ARBA00022692"/>
    </source>
</evidence>
<keyword evidence="4" id="KW-0472">Membrane</keyword>
<feature type="signal peptide" evidence="5">
    <location>
        <begin position="1"/>
        <end position="22"/>
    </location>
</feature>
<dbReference type="Pfam" id="PF01103">
    <property type="entry name" value="Omp85"/>
    <property type="match status" value="1"/>
</dbReference>
<sequence>MSALLIFLASLLPFAAPGVAQAADDFLSPLIGEITFEGNRALSDGDLRNAMRLRQPTPLRPLSKPRFPGADFLAGDLNEILLRYREAGYPLAEVVEAIVSYDESGEKVDIHVQIDEGPLVRLRTLRVVAPPPGDERKLRNDVDLSRGDVLAHAKLEAGGLAIQQFYEEKGYALSRVLREVRIDADSADVVFRVAPGPEVRIDSVVVEPMEMTKRETVVRELTLAEGDLLTPKGLLESRRRLLDSGVFRSVRVSPEFVDSTTALAWLKVTAREKKRYWVGGGAGYSSADQLRILSEWGVRNLQGEGRRVSGTGDLYYSIDPGFRGGGVNFQEGLVRLDYFEPRFLRTRNRASIGTYLRWIQEETFHERIFGYTVSLLREISLTTRASISLETREVATTEDGVRPRYSTRFLRLGAFQDDRDNPFDPSEGRYLQGQVEYAGGLLGGTNEFLRTVGSWRGYTSTDAGVVFAARVRGGFIEPLSSGVDSVDSLEVARIPWEERFRVGGSNTIRGYGENEVGRRNADGESTGGLLLFLANLEVRFPIFWIVRGGLFLDAGNVWADPKEFKISRFTAGLENKDYDPLGVFYGVGGGLRFVTPVGPLRFDYGFQVGSGHSPDEPRGQLHVALGQAF</sequence>
<evidence type="ECO:0000256" key="4">
    <source>
        <dbReference type="ARBA" id="ARBA00023136"/>
    </source>
</evidence>
<dbReference type="AlphaFoldDB" id="A0A956SBB3"/>
<dbReference type="InterPro" id="IPR039910">
    <property type="entry name" value="D15-like"/>
</dbReference>
<feature type="domain" description="POTRA" evidence="6">
    <location>
        <begin position="199"/>
        <end position="271"/>
    </location>
</feature>
<evidence type="ECO:0000256" key="1">
    <source>
        <dbReference type="ARBA" id="ARBA00004370"/>
    </source>
</evidence>
<dbReference type="PROSITE" id="PS51779">
    <property type="entry name" value="POTRA"/>
    <property type="match status" value="2"/>
</dbReference>
<reference evidence="7" key="2">
    <citation type="journal article" date="2021" name="Microbiome">
        <title>Successional dynamics and alternative stable states in a saline activated sludge microbial community over 9 years.</title>
        <authorList>
            <person name="Wang Y."/>
            <person name="Ye J."/>
            <person name="Ju F."/>
            <person name="Liu L."/>
            <person name="Boyd J.A."/>
            <person name="Deng Y."/>
            <person name="Parks D.H."/>
            <person name="Jiang X."/>
            <person name="Yin X."/>
            <person name="Woodcroft B.J."/>
            <person name="Tyson G.W."/>
            <person name="Hugenholtz P."/>
            <person name="Polz M.F."/>
            <person name="Zhang T."/>
        </authorList>
    </citation>
    <scope>NUCLEOTIDE SEQUENCE</scope>
    <source>
        <strain evidence="7">HKST-UBA02</strain>
    </source>
</reference>
<protein>
    <submittedName>
        <fullName evidence="7">BamA/TamA family outer membrane protein</fullName>
    </submittedName>
</protein>
<comment type="caution">
    <text evidence="7">The sequence shown here is derived from an EMBL/GenBank/DDBJ whole genome shotgun (WGS) entry which is preliminary data.</text>
</comment>
<feature type="domain" description="POTRA" evidence="6">
    <location>
        <begin position="29"/>
        <end position="117"/>
    </location>
</feature>
<dbReference type="Gene3D" id="3.10.20.310">
    <property type="entry name" value="membrane protein fhac"/>
    <property type="match status" value="3"/>
</dbReference>
<dbReference type="Proteomes" id="UP000739538">
    <property type="component" value="Unassembled WGS sequence"/>
</dbReference>
<evidence type="ECO:0000256" key="5">
    <source>
        <dbReference type="SAM" id="SignalP"/>
    </source>
</evidence>
<gene>
    <name evidence="7" type="ORF">KDA27_00585</name>
</gene>
<comment type="subcellular location">
    <subcellularLocation>
        <location evidence="1">Membrane</location>
    </subcellularLocation>
</comment>
<keyword evidence="5" id="KW-0732">Signal</keyword>
<dbReference type="EMBL" id="JAGQHS010000001">
    <property type="protein sequence ID" value="MCA9754267.1"/>
    <property type="molecule type" value="Genomic_DNA"/>
</dbReference>
<dbReference type="InterPro" id="IPR010827">
    <property type="entry name" value="BamA/TamA_POTRA"/>
</dbReference>
<accession>A0A956SBB3</accession>
<name>A0A956SBB3_UNCEI</name>
<evidence type="ECO:0000313" key="7">
    <source>
        <dbReference type="EMBL" id="MCA9754267.1"/>
    </source>
</evidence>
<evidence type="ECO:0000259" key="6">
    <source>
        <dbReference type="PROSITE" id="PS51779"/>
    </source>
</evidence>
<organism evidence="7 8">
    <name type="scientific">Eiseniibacteriota bacterium</name>
    <dbReference type="NCBI Taxonomy" id="2212470"/>
    <lineage>
        <taxon>Bacteria</taxon>
        <taxon>Candidatus Eiseniibacteriota</taxon>
    </lineage>
</organism>
<dbReference type="PANTHER" id="PTHR12815">
    <property type="entry name" value="SORTING AND ASSEMBLY MACHINERY SAMM50 PROTEIN FAMILY MEMBER"/>
    <property type="match status" value="1"/>
</dbReference>
<reference evidence="7" key="1">
    <citation type="submission" date="2020-04" db="EMBL/GenBank/DDBJ databases">
        <authorList>
            <person name="Zhang T."/>
        </authorList>
    </citation>
    <scope>NUCLEOTIDE SEQUENCE</scope>
    <source>
        <strain evidence="7">HKST-UBA02</strain>
    </source>
</reference>